<evidence type="ECO:0000256" key="1">
    <source>
        <dbReference type="SAM" id="Coils"/>
    </source>
</evidence>
<protein>
    <submittedName>
        <fullName evidence="4">BlaR1 peptidase M56</fullName>
    </submittedName>
</protein>
<keyword evidence="5" id="KW-1185">Reference proteome</keyword>
<dbReference type="PANTHER" id="PTHR34978">
    <property type="entry name" value="POSSIBLE SENSOR-TRANSDUCER PROTEIN BLAR"/>
    <property type="match status" value="1"/>
</dbReference>
<gene>
    <name evidence="4" type="ORF">SAMN06297358_1895</name>
</gene>
<dbReference type="Proteomes" id="UP000219281">
    <property type="component" value="Unassembled WGS sequence"/>
</dbReference>
<feature type="domain" description="Peptidase M56" evidence="3">
    <location>
        <begin position="158"/>
        <end position="253"/>
    </location>
</feature>
<feature type="transmembrane region" description="Helical" evidence="2">
    <location>
        <begin position="92"/>
        <end position="113"/>
    </location>
</feature>
<feature type="transmembrane region" description="Helical" evidence="2">
    <location>
        <begin position="264"/>
        <end position="284"/>
    </location>
</feature>
<feature type="transmembrane region" description="Helical" evidence="2">
    <location>
        <begin position="6"/>
        <end position="24"/>
    </location>
</feature>
<dbReference type="Pfam" id="PF05569">
    <property type="entry name" value="Peptidase_M56"/>
    <property type="match status" value="1"/>
</dbReference>
<dbReference type="AlphaFoldDB" id="A0A285ZZ57"/>
<accession>A0A285ZZ57</accession>
<organism evidence="4 5">
    <name type="scientific">Pedobacter xixiisoli</name>
    <dbReference type="NCBI Taxonomy" id="1476464"/>
    <lineage>
        <taxon>Bacteria</taxon>
        <taxon>Pseudomonadati</taxon>
        <taxon>Bacteroidota</taxon>
        <taxon>Sphingobacteriia</taxon>
        <taxon>Sphingobacteriales</taxon>
        <taxon>Sphingobacteriaceae</taxon>
        <taxon>Pedobacter</taxon>
    </lineage>
</organism>
<feature type="transmembrane region" description="Helical" evidence="2">
    <location>
        <begin position="36"/>
        <end position="55"/>
    </location>
</feature>
<dbReference type="InterPro" id="IPR008756">
    <property type="entry name" value="Peptidase_M56"/>
</dbReference>
<evidence type="ECO:0000259" key="3">
    <source>
        <dbReference type="Pfam" id="PF05569"/>
    </source>
</evidence>
<dbReference type="RefSeq" id="WP_097131249.1">
    <property type="nucleotide sequence ID" value="NZ_OCMT01000002.1"/>
</dbReference>
<name>A0A285ZZ57_9SPHI</name>
<keyword evidence="2" id="KW-0812">Transmembrane</keyword>
<keyword evidence="2" id="KW-0472">Membrane</keyword>
<evidence type="ECO:0000313" key="4">
    <source>
        <dbReference type="EMBL" id="SOD14931.1"/>
    </source>
</evidence>
<dbReference type="CDD" id="cd07341">
    <property type="entry name" value="M56_BlaR1_MecR1_like"/>
    <property type="match status" value="1"/>
</dbReference>
<keyword evidence="1" id="KW-0175">Coiled coil</keyword>
<evidence type="ECO:0000256" key="2">
    <source>
        <dbReference type="SAM" id="Phobius"/>
    </source>
</evidence>
<dbReference type="OrthoDB" id="649093at2"/>
<sequence>MNWLYYLLEANLYLTAFYLMYKVLLQNSTFYNSNRYFLILSIVVAFTTPLVQLGFLKPQTMVEANAIAYDLPIETVELTKTAQAPILTLEDYIFYGYLLFALLLSVRFIRAIYRIISIYIKGRKRELSGYTLVELSTEHTAFSFFNVLFIHPNMAKNNAVLKHEIIHIQQKHTWDIVLLEFLKICCWFNPIVYLIKKDLTLLHEYIADASTTATISKHEYAMFLIENSMASYSPSLVNQFFNQSILKSRINMLNKEKTANWARLKYLLAVPLGIGLLCASTLSFSKTYGYDVFPAKKGLKEEKTQQKKKTHYPEFRYDDKKNFISLEKRAIIINGKVVADKNKYYGSAEADEVRYLSSSEAIKKYGNKVGSNGAIEIIGNNVVMTLPPPTVAPPTPPRKVNAKLPPPPAIEAPPAVKKLKKLPPPVVKPDEKTASIDLKEEKVLEIEVVPGPNQKDVVVKGHKKTEKDNMEILKKEIEVAQLSLNKKKNVQEIGVVPTQKVKGIKIDQKATKEVIVKGYKSSEKTPTQKVEVLKITPKDTLNKTGAIKKTNNSTKEVTTAKSALERTNNVFNKAWTLYKPKVEENKDDRC</sequence>
<dbReference type="InterPro" id="IPR052173">
    <property type="entry name" value="Beta-lactam_resp_regulator"/>
</dbReference>
<proteinExistence type="predicted"/>
<evidence type="ECO:0000313" key="5">
    <source>
        <dbReference type="Proteomes" id="UP000219281"/>
    </source>
</evidence>
<dbReference type="PANTHER" id="PTHR34978:SF3">
    <property type="entry name" value="SLR0241 PROTEIN"/>
    <property type="match status" value="1"/>
</dbReference>
<reference evidence="5" key="1">
    <citation type="submission" date="2017-09" db="EMBL/GenBank/DDBJ databases">
        <authorList>
            <person name="Varghese N."/>
            <person name="Submissions S."/>
        </authorList>
    </citation>
    <scope>NUCLEOTIDE SEQUENCE [LARGE SCALE GENOMIC DNA]</scope>
    <source>
        <strain evidence="5">CGMCC 1.12803</strain>
    </source>
</reference>
<keyword evidence="2" id="KW-1133">Transmembrane helix</keyword>
<dbReference type="EMBL" id="OCMT01000002">
    <property type="protein sequence ID" value="SOD14931.1"/>
    <property type="molecule type" value="Genomic_DNA"/>
</dbReference>
<feature type="coiled-coil region" evidence="1">
    <location>
        <begin position="463"/>
        <end position="490"/>
    </location>
</feature>